<feature type="domain" description="Protein O-mannosyl-transferase C-terminal four TM" evidence="15">
    <location>
        <begin position="833"/>
        <end position="1027"/>
    </location>
</feature>
<keyword evidence="9 13" id="KW-0472">Membrane</keyword>
<keyword evidence="6 16" id="KW-0808">Transferase</keyword>
<feature type="transmembrane region" description="Helical" evidence="13">
    <location>
        <begin position="363"/>
        <end position="383"/>
    </location>
</feature>
<feature type="transmembrane region" description="Helical" evidence="13">
    <location>
        <begin position="739"/>
        <end position="755"/>
    </location>
</feature>
<feature type="transmembrane region" description="Helical" evidence="13">
    <location>
        <begin position="6"/>
        <end position="21"/>
    </location>
</feature>
<evidence type="ECO:0000256" key="5">
    <source>
        <dbReference type="ARBA" id="ARBA00022676"/>
    </source>
</evidence>
<organism evidence="16 17">
    <name type="scientific">Neglectibacter timonensis</name>
    <dbReference type="NCBI Taxonomy" id="1776382"/>
    <lineage>
        <taxon>Bacteria</taxon>
        <taxon>Bacillati</taxon>
        <taxon>Bacillota</taxon>
        <taxon>Clostridia</taxon>
        <taxon>Eubacteriales</taxon>
        <taxon>Oscillospiraceae</taxon>
        <taxon>Neglectibacter</taxon>
    </lineage>
</organism>
<dbReference type="PANTHER" id="PTHR10050">
    <property type="entry name" value="DOLICHYL-PHOSPHATE-MANNOSE--PROTEIN MANNOSYLTRANSFERASE"/>
    <property type="match status" value="1"/>
</dbReference>
<feature type="transmembrane region" description="Helical" evidence="13">
    <location>
        <begin position="343"/>
        <end position="358"/>
    </location>
</feature>
<feature type="transmembrane region" description="Helical" evidence="13">
    <location>
        <begin position="33"/>
        <end position="51"/>
    </location>
</feature>
<comment type="similarity">
    <text evidence="10">Belongs to the glycosyltransferase 87 family.</text>
</comment>
<feature type="transmembrane region" description="Helical" evidence="13">
    <location>
        <begin position="195"/>
        <end position="219"/>
    </location>
</feature>
<feature type="transmembrane region" description="Helical" evidence="13">
    <location>
        <begin position="403"/>
        <end position="426"/>
    </location>
</feature>
<dbReference type="InterPro" id="IPR032421">
    <property type="entry name" value="PMT_4TMC"/>
</dbReference>
<keyword evidence="17" id="KW-1185">Reference proteome</keyword>
<keyword evidence="8 13" id="KW-1133">Transmembrane helix</keyword>
<protein>
    <recommendedName>
        <fullName evidence="11">Polyprenol-phosphate-mannose--protein mannosyltransferase</fullName>
    </recommendedName>
    <alternativeName>
        <fullName evidence="12">Protein O-mannosyltransferase</fullName>
    </alternativeName>
</protein>
<dbReference type="Proteomes" id="UP001524473">
    <property type="component" value="Unassembled WGS sequence"/>
</dbReference>
<sequence>MASSVLLAAVYSGVILLLAKRKFRGEELGKTGFAAAAAAVFLTGLILRLWLGLTSEGFSSDLDTFKAWARITNEVGFGRIYREDIYLDYPPGYLYILTGLEKLRLLWGLESTSSAFTLMMKLPSILTDMACAGMLLVLARPRLGEKSALFLSAAYLFCPAVFLNSAQWGQADSFCTAILLGSVLLLYREHYFPSAILYGVAIACKPQMLIFAPLYLFFAVKQRKFWSLLLGIVSAVAALLLIATPFTQDFNYLWLVEKYRTTMDYYHYYSINAYNFWALIRWNWKSLPQGVAGSLLNLVGPVLATALCAVLLGFSKRKDAVFACPVLLMSAMYLFSVKMHERYLFPALLFLLLSYLFVRDKRLLYAFSGMAFSHYLNVAYVLWQAQEKGSSYDPNTGLTVFLSLLQLLAFGYLLFVAWSVYIRGTVREGREPLERPLLDTRPIQSRFTRVDVCCVLAVILLYGVVGFWHLGSTKTAVTSWTPAEGECITLRTEEPCDVLYYLPGIAADSQHYSYRVGVNLKVESSLDGKVWNDCGELTDGSVFAWKQYRLASPGRYVRLTPLDGSVTVNEAALKLSGREAFAPVTVGTGGEALTDEQGVVPLYISYENSTYFDEIYHARTAYEHILQLEPYENTHPTLGKLIISVGIRIFGMNPFGWRFMGALFGVLMLPVLYHLLKQLFGKTLLCTAGVVLFAFDFMHFTQTRIATIDTYAVFFLLLMYDAMVLFLRKDLTVAPLKKLLPPLLACGVFTGLGIASKWTAAYGALGLAVLFFGKLAFTLLAEKREGRELRPLWKKCGLLCLWCCLFFLVIPFGIYFAAFLPLTTLPHNVERLWDTFVNYQTTMFNYHSQLKAEHYFASPWYEWPFDIRPIWYFASDACNAAGEYSTIAALGNPLLWIVSFLALIAAVRQLWHGIRRPAAVAAVGFLSVYLPWTLVPRLTFIYHYFTAVPFLIIALLAVFDRLQETPFLQKRLVFGEGEGALNLSVGSMALVLFVAVNLVLFAVYFPVISGAPTVKSYTDGLRLLPTWYF</sequence>
<dbReference type="Pfam" id="PF09594">
    <property type="entry name" value="GT87"/>
    <property type="match status" value="1"/>
</dbReference>
<comment type="caution">
    <text evidence="16">The sequence shown here is derived from an EMBL/GenBank/DDBJ whole genome shotgun (WGS) entry which is preliminary data.</text>
</comment>
<feature type="domain" description="ArnT-like N-terminal" evidence="14">
    <location>
        <begin position="650"/>
        <end position="821"/>
    </location>
</feature>
<dbReference type="GO" id="GO:0016757">
    <property type="term" value="F:glycosyltransferase activity"/>
    <property type="evidence" value="ECO:0007669"/>
    <property type="project" value="UniProtKB-KW"/>
</dbReference>
<dbReference type="InterPro" id="IPR018584">
    <property type="entry name" value="GT87"/>
</dbReference>
<evidence type="ECO:0000259" key="15">
    <source>
        <dbReference type="Pfam" id="PF16192"/>
    </source>
</evidence>
<feature type="transmembrane region" description="Helical" evidence="13">
    <location>
        <begin position="290"/>
        <end position="313"/>
    </location>
</feature>
<gene>
    <name evidence="16" type="ORF">NE695_00425</name>
</gene>
<dbReference type="Pfam" id="PF16192">
    <property type="entry name" value="PMT_4TMC"/>
    <property type="match status" value="1"/>
</dbReference>
<name>A0ABT1RUN4_9FIRM</name>
<evidence type="ECO:0000256" key="4">
    <source>
        <dbReference type="ARBA" id="ARBA00022475"/>
    </source>
</evidence>
<evidence type="ECO:0000259" key="14">
    <source>
        <dbReference type="Pfam" id="PF02366"/>
    </source>
</evidence>
<keyword evidence="7 13" id="KW-0812">Transmembrane</keyword>
<dbReference type="EMBL" id="JANFZH010000001">
    <property type="protein sequence ID" value="MCQ4838375.1"/>
    <property type="molecule type" value="Genomic_DNA"/>
</dbReference>
<dbReference type="GeneID" id="90532336"/>
<evidence type="ECO:0000256" key="11">
    <source>
        <dbReference type="ARBA" id="ARBA00093617"/>
    </source>
</evidence>
<feature type="transmembrane region" description="Helical" evidence="13">
    <location>
        <begin position="941"/>
        <end position="959"/>
    </location>
</feature>
<feature type="transmembrane region" description="Helical" evidence="13">
    <location>
        <begin position="148"/>
        <end position="165"/>
    </location>
</feature>
<comment type="similarity">
    <text evidence="3">Belongs to the glycosyltransferase 39 family.</text>
</comment>
<feature type="transmembrane region" description="Helical" evidence="13">
    <location>
        <begin position="447"/>
        <end position="470"/>
    </location>
</feature>
<evidence type="ECO:0000256" key="1">
    <source>
        <dbReference type="ARBA" id="ARBA00004651"/>
    </source>
</evidence>
<evidence type="ECO:0000256" key="7">
    <source>
        <dbReference type="ARBA" id="ARBA00022692"/>
    </source>
</evidence>
<feature type="transmembrane region" description="Helical" evidence="13">
    <location>
        <begin position="225"/>
        <end position="244"/>
    </location>
</feature>
<evidence type="ECO:0000256" key="10">
    <source>
        <dbReference type="ARBA" id="ARBA00024033"/>
    </source>
</evidence>
<evidence type="ECO:0000313" key="17">
    <source>
        <dbReference type="Proteomes" id="UP001524473"/>
    </source>
</evidence>
<accession>A0ABT1RUN4</accession>
<feature type="transmembrane region" description="Helical" evidence="13">
    <location>
        <begin position="761"/>
        <end position="780"/>
    </location>
</feature>
<dbReference type="InterPro" id="IPR027005">
    <property type="entry name" value="PMT-like"/>
</dbReference>
<feature type="transmembrane region" description="Helical" evidence="13">
    <location>
        <begin position="708"/>
        <end position="727"/>
    </location>
</feature>
<feature type="transmembrane region" description="Helical" evidence="13">
    <location>
        <begin position="918"/>
        <end position="935"/>
    </location>
</feature>
<reference evidence="16 17" key="1">
    <citation type="submission" date="2022-06" db="EMBL/GenBank/DDBJ databases">
        <title>Isolation of gut microbiota from human fecal samples.</title>
        <authorList>
            <person name="Pamer E.G."/>
            <person name="Barat B."/>
            <person name="Waligurski E."/>
            <person name="Medina S."/>
            <person name="Paddock L."/>
            <person name="Mostad J."/>
        </authorList>
    </citation>
    <scope>NUCLEOTIDE SEQUENCE [LARGE SCALE GENOMIC DNA]</scope>
    <source>
        <strain evidence="16 17">DFI.9.73</strain>
    </source>
</reference>
<feature type="transmembrane region" description="Helical" evidence="13">
    <location>
        <begin position="894"/>
        <end position="911"/>
    </location>
</feature>
<evidence type="ECO:0000313" key="16">
    <source>
        <dbReference type="EMBL" id="MCQ4838375.1"/>
    </source>
</evidence>
<dbReference type="Pfam" id="PF02366">
    <property type="entry name" value="PMT"/>
    <property type="match status" value="1"/>
</dbReference>
<evidence type="ECO:0000256" key="2">
    <source>
        <dbReference type="ARBA" id="ARBA00004922"/>
    </source>
</evidence>
<evidence type="ECO:0000256" key="3">
    <source>
        <dbReference type="ARBA" id="ARBA00007222"/>
    </source>
</evidence>
<feature type="transmembrane region" description="Helical" evidence="13">
    <location>
        <begin position="655"/>
        <end position="676"/>
    </location>
</feature>
<feature type="transmembrane region" description="Helical" evidence="13">
    <location>
        <begin position="115"/>
        <end position="136"/>
    </location>
</feature>
<feature type="transmembrane region" description="Helical" evidence="13">
    <location>
        <begin position="980"/>
        <end position="1005"/>
    </location>
</feature>
<comment type="pathway">
    <text evidence="2">Protein modification; protein glycosylation.</text>
</comment>
<feature type="transmembrane region" description="Helical" evidence="13">
    <location>
        <begin position="792"/>
        <end position="818"/>
    </location>
</feature>
<evidence type="ECO:0000256" key="12">
    <source>
        <dbReference type="ARBA" id="ARBA00093644"/>
    </source>
</evidence>
<keyword evidence="4" id="KW-1003">Cell membrane</keyword>
<evidence type="ECO:0000256" key="13">
    <source>
        <dbReference type="SAM" id="Phobius"/>
    </source>
</evidence>
<feature type="transmembrane region" description="Helical" evidence="13">
    <location>
        <begin position="320"/>
        <end position="337"/>
    </location>
</feature>
<evidence type="ECO:0000256" key="9">
    <source>
        <dbReference type="ARBA" id="ARBA00023136"/>
    </source>
</evidence>
<dbReference type="RefSeq" id="WP_187127706.1">
    <property type="nucleotide sequence ID" value="NZ_CABKVV010000013.1"/>
</dbReference>
<evidence type="ECO:0000256" key="8">
    <source>
        <dbReference type="ARBA" id="ARBA00022989"/>
    </source>
</evidence>
<dbReference type="InterPro" id="IPR003342">
    <property type="entry name" value="ArnT-like_N"/>
</dbReference>
<evidence type="ECO:0000256" key="6">
    <source>
        <dbReference type="ARBA" id="ARBA00022679"/>
    </source>
</evidence>
<feature type="transmembrane region" description="Helical" evidence="13">
    <location>
        <begin position="683"/>
        <end position="702"/>
    </location>
</feature>
<comment type="subcellular location">
    <subcellularLocation>
        <location evidence="1">Cell membrane</location>
        <topology evidence="1">Multi-pass membrane protein</topology>
    </subcellularLocation>
</comment>
<proteinExistence type="inferred from homology"/>
<keyword evidence="5 16" id="KW-0328">Glycosyltransferase</keyword>